<evidence type="ECO:0000256" key="3">
    <source>
        <dbReference type="ARBA" id="ARBA00017198"/>
    </source>
</evidence>
<evidence type="ECO:0000256" key="7">
    <source>
        <dbReference type="ARBA" id="ARBA00022829"/>
    </source>
</evidence>
<evidence type="ECO:0000256" key="10">
    <source>
        <dbReference type="ARBA" id="ARBA00025632"/>
    </source>
</evidence>
<dbReference type="Gene3D" id="1.25.40.10">
    <property type="entry name" value="Tetratricopeptide repeat domain"/>
    <property type="match status" value="3"/>
</dbReference>
<keyword evidence="4" id="KW-0132">Cell division</keyword>
<proteinExistence type="inferred from homology"/>
<evidence type="ECO:0000256" key="4">
    <source>
        <dbReference type="ARBA" id="ARBA00022618"/>
    </source>
</evidence>
<gene>
    <name evidence="12" type="ORF">g.13223</name>
</gene>
<name>A0A1B6HKY4_9HEMI</name>
<organism evidence="12">
    <name type="scientific">Homalodisca liturata</name>
    <dbReference type="NCBI Taxonomy" id="320908"/>
    <lineage>
        <taxon>Eukaryota</taxon>
        <taxon>Metazoa</taxon>
        <taxon>Ecdysozoa</taxon>
        <taxon>Arthropoda</taxon>
        <taxon>Hexapoda</taxon>
        <taxon>Insecta</taxon>
        <taxon>Pterygota</taxon>
        <taxon>Neoptera</taxon>
        <taxon>Paraneoptera</taxon>
        <taxon>Hemiptera</taxon>
        <taxon>Auchenorrhyncha</taxon>
        <taxon>Membracoidea</taxon>
        <taxon>Cicadellidae</taxon>
        <taxon>Cicadellinae</taxon>
        <taxon>Proconiini</taxon>
        <taxon>Homalodisca</taxon>
    </lineage>
</organism>
<comment type="subcellular location">
    <subcellularLocation>
        <location evidence="1">Nucleus</location>
        <location evidence="1">Nucleoplasm</location>
    </subcellularLocation>
</comment>
<dbReference type="InterPro" id="IPR019440">
    <property type="entry name" value="MAU2"/>
</dbReference>
<dbReference type="SMART" id="SM00028">
    <property type="entry name" value="TPR"/>
    <property type="match status" value="4"/>
</dbReference>
<evidence type="ECO:0000256" key="1">
    <source>
        <dbReference type="ARBA" id="ARBA00004642"/>
    </source>
</evidence>
<protein>
    <recommendedName>
        <fullName evidence="3">MAU2 chromatid cohesion factor homolog</fullName>
    </recommendedName>
    <alternativeName>
        <fullName evidence="11">Cohesin loading complex subunit SCC4 homolog</fullName>
    </alternativeName>
</protein>
<dbReference type="FunFam" id="1.25.40.10:FF:000373">
    <property type="entry name" value="MAU2 chromatid cohesion factor homolog"/>
    <property type="match status" value="1"/>
</dbReference>
<comment type="similarity">
    <text evidence="2">Belongs to the SCC4/mau-2 family.</text>
</comment>
<evidence type="ECO:0000256" key="8">
    <source>
        <dbReference type="ARBA" id="ARBA00023242"/>
    </source>
</evidence>
<dbReference type="AlphaFoldDB" id="A0A1B6HKY4"/>
<dbReference type="GO" id="GO:0007059">
    <property type="term" value="P:chromosome segregation"/>
    <property type="evidence" value="ECO:0007669"/>
    <property type="project" value="UniProtKB-KW"/>
</dbReference>
<evidence type="ECO:0000256" key="2">
    <source>
        <dbReference type="ARBA" id="ARBA00008585"/>
    </source>
</evidence>
<keyword evidence="7" id="KW-0159">Chromosome partition</keyword>
<comment type="function">
    <text evidence="10">Required for association of the cohesin complex with chromatin during interphase. Plays a role in sister chromatid cohesion and normal progression through prometaphase.</text>
</comment>
<dbReference type="GO" id="GO:0005654">
    <property type="term" value="C:nucleoplasm"/>
    <property type="evidence" value="ECO:0007669"/>
    <property type="project" value="UniProtKB-SubCell"/>
</dbReference>
<evidence type="ECO:0000256" key="9">
    <source>
        <dbReference type="ARBA" id="ARBA00023306"/>
    </source>
</evidence>
<evidence type="ECO:0000256" key="5">
    <source>
        <dbReference type="ARBA" id="ARBA00022776"/>
    </source>
</evidence>
<accession>A0A1B6HKY4</accession>
<keyword evidence="6" id="KW-0802">TPR repeat</keyword>
<dbReference type="InterPro" id="IPR019734">
    <property type="entry name" value="TPR_rpt"/>
</dbReference>
<dbReference type="SUPFAM" id="SSF48452">
    <property type="entry name" value="TPR-like"/>
    <property type="match status" value="2"/>
</dbReference>
<dbReference type="EMBL" id="GECU01032374">
    <property type="protein sequence ID" value="JAS75332.1"/>
    <property type="molecule type" value="Transcribed_RNA"/>
</dbReference>
<evidence type="ECO:0000313" key="12">
    <source>
        <dbReference type="EMBL" id="JAS75332.1"/>
    </source>
</evidence>
<keyword evidence="8" id="KW-0539">Nucleus</keyword>
<keyword evidence="9" id="KW-0131">Cell cycle</keyword>
<dbReference type="Pfam" id="PF10345">
    <property type="entry name" value="Cohesin_load"/>
    <property type="match status" value="1"/>
</dbReference>
<keyword evidence="5" id="KW-0498">Mitosis</keyword>
<dbReference type="GO" id="GO:0007064">
    <property type="term" value="P:mitotic sister chromatid cohesion"/>
    <property type="evidence" value="ECO:0007669"/>
    <property type="project" value="InterPro"/>
</dbReference>
<dbReference type="FunFam" id="1.25.40.10:FF:000977">
    <property type="entry name" value="MAU2 chromatid cohesion factor homolog"/>
    <property type="match status" value="1"/>
</dbReference>
<dbReference type="InterPro" id="IPR011990">
    <property type="entry name" value="TPR-like_helical_dom_sf"/>
</dbReference>
<dbReference type="PANTHER" id="PTHR21394">
    <property type="entry name" value="MAU2 CHROMATID COHESION FACTOR HOMOLOG"/>
    <property type="match status" value="1"/>
</dbReference>
<evidence type="ECO:0000256" key="6">
    <source>
        <dbReference type="ARBA" id="ARBA00022803"/>
    </source>
</evidence>
<sequence length="593" mass="67736">MASSQDAWYLSLLGLAENFRTSSPPNIKLCIQCLQAVFHFKPPPRVEARTHLQLGNILLTHTKNVDLARTHLEQAWMLSQMINAFDDVKFEAASVLAELYEQQNQSNLSKPILRKAIELSQHSIYWHCRLIFQLAQIHATEKDYELASSLLGVGVDYAHISQAHYTRVLFLLSRCMLLLIDKKFLEVLPLLNQAGLLVDNWTGSQHQKEYLKVYFLVLQVCHYLMAGQVKSVKPCLKQLQQSIQTIMMPSWPSDDVVSGTNVGDMFIWMPKEHLYVLVYLVTVMHSMQAGYMDKAQKYTEKALMQIEKLKIVDNKPILSVFQLMLLEHIVMCRLVMGNKTLALQEMAQACVLCQSQPRLLQSHRPQLHTLLGLYAMSMNCMEAAEAQFMAALSLSQERDLWTFANLNLGIVYLRGKREMEFANLLERINPDTLPSHSHSLRAAAYYVQGLQSFFQARYNEAKRYLRETLKMANAEDSNRLTSCTLVLLGHIFLSLGNSQESMNMVTPAMQLASKIPDVHVQLWASAILKDLYRMCGDPARENEAYQMHCNFSQMLLKDHFQSSQMAEHNLIFWLEGSFPLLATNPPSTSTQLI</sequence>
<dbReference type="GO" id="GO:0051301">
    <property type="term" value="P:cell division"/>
    <property type="evidence" value="ECO:0007669"/>
    <property type="project" value="UniProtKB-KW"/>
</dbReference>
<reference evidence="12" key="1">
    <citation type="submission" date="2015-11" db="EMBL/GenBank/DDBJ databases">
        <title>De novo transcriptome assembly of four potential Pierce s Disease insect vectors from Arizona vineyards.</title>
        <authorList>
            <person name="Tassone E.E."/>
        </authorList>
    </citation>
    <scope>NUCLEOTIDE SEQUENCE</scope>
</reference>
<evidence type="ECO:0000256" key="11">
    <source>
        <dbReference type="ARBA" id="ARBA00030523"/>
    </source>
</evidence>